<dbReference type="EMBL" id="AVOT02015750">
    <property type="protein sequence ID" value="MBW0500324.1"/>
    <property type="molecule type" value="Genomic_DNA"/>
</dbReference>
<accession>A0A9Q3DBM6</accession>
<gene>
    <name evidence="1" type="ORF">O181_040039</name>
</gene>
<sequence length="114" mass="13617">MGKERVKHDWIWWKSEIITKWANNRWRFKIENAFENAIFNLETGKPLTWFLKKKARLSALHSDMSISMFNVKILRKCGGELQNSLKCRYVELCSTEDYINAMKDIITRTRICKT</sequence>
<dbReference type="Proteomes" id="UP000765509">
    <property type="component" value="Unassembled WGS sequence"/>
</dbReference>
<comment type="caution">
    <text evidence="1">The sequence shown here is derived from an EMBL/GenBank/DDBJ whole genome shotgun (WGS) entry which is preliminary data.</text>
</comment>
<keyword evidence="2" id="KW-1185">Reference proteome</keyword>
<organism evidence="1 2">
    <name type="scientific">Austropuccinia psidii MF-1</name>
    <dbReference type="NCBI Taxonomy" id="1389203"/>
    <lineage>
        <taxon>Eukaryota</taxon>
        <taxon>Fungi</taxon>
        <taxon>Dikarya</taxon>
        <taxon>Basidiomycota</taxon>
        <taxon>Pucciniomycotina</taxon>
        <taxon>Pucciniomycetes</taxon>
        <taxon>Pucciniales</taxon>
        <taxon>Sphaerophragmiaceae</taxon>
        <taxon>Austropuccinia</taxon>
    </lineage>
</organism>
<name>A0A9Q3DBM6_9BASI</name>
<proteinExistence type="predicted"/>
<evidence type="ECO:0000313" key="2">
    <source>
        <dbReference type="Proteomes" id="UP000765509"/>
    </source>
</evidence>
<reference evidence="1" key="1">
    <citation type="submission" date="2021-03" db="EMBL/GenBank/DDBJ databases">
        <title>Draft genome sequence of rust myrtle Austropuccinia psidii MF-1, a brazilian biotype.</title>
        <authorList>
            <person name="Quecine M.C."/>
            <person name="Pachon D.M.R."/>
            <person name="Bonatelli M.L."/>
            <person name="Correr F.H."/>
            <person name="Franceschini L.M."/>
            <person name="Leite T.F."/>
            <person name="Margarido G.R.A."/>
            <person name="Almeida C.A."/>
            <person name="Ferrarezi J.A."/>
            <person name="Labate C.A."/>
        </authorList>
    </citation>
    <scope>NUCLEOTIDE SEQUENCE</scope>
    <source>
        <strain evidence="1">MF-1</strain>
    </source>
</reference>
<protein>
    <submittedName>
        <fullName evidence="1">Uncharacterized protein</fullName>
    </submittedName>
</protein>
<dbReference type="AlphaFoldDB" id="A0A9Q3DBM6"/>
<evidence type="ECO:0000313" key="1">
    <source>
        <dbReference type="EMBL" id="MBW0500324.1"/>
    </source>
</evidence>